<keyword evidence="2" id="KW-1185">Reference proteome</keyword>
<proteinExistence type="predicted"/>
<dbReference type="OrthoDB" id="1696404at2759"/>
<comment type="caution">
    <text evidence="1">The sequence shown here is derived from an EMBL/GenBank/DDBJ whole genome shotgun (WGS) entry which is preliminary data.</text>
</comment>
<protein>
    <submittedName>
        <fullName evidence="1">Uncharacterized protein</fullName>
    </submittedName>
</protein>
<dbReference type="AlphaFoldDB" id="A0A1R3JC32"/>
<reference evidence="1 2" key="1">
    <citation type="submission" date="2013-09" db="EMBL/GenBank/DDBJ databases">
        <title>Corchorus capsularis genome sequencing.</title>
        <authorList>
            <person name="Alam M."/>
            <person name="Haque M.S."/>
            <person name="Islam M.S."/>
            <person name="Emdad E.M."/>
            <person name="Islam M.M."/>
            <person name="Ahmed B."/>
            <person name="Halim A."/>
            <person name="Hossen Q.M.M."/>
            <person name="Hossain M.Z."/>
            <person name="Ahmed R."/>
            <person name="Khan M.M."/>
            <person name="Islam R."/>
            <person name="Rashid M.M."/>
            <person name="Khan S.A."/>
            <person name="Rahman M.S."/>
            <person name="Alam M."/>
        </authorList>
    </citation>
    <scope>NUCLEOTIDE SEQUENCE [LARGE SCALE GENOMIC DNA]</scope>
    <source>
        <strain evidence="2">cv. CVL-1</strain>
        <tissue evidence="1">Whole seedling</tissue>
    </source>
</reference>
<dbReference type="STRING" id="210143.A0A1R3JC32"/>
<sequence length="113" mass="12550">MEKSMIILNSNQLTIMGLKAEACICARAVADTAAAQNAPKETRLTNEENLRARNNLGYTWLWPEIPELRERWSDSSSHVSAGHGPGGRGNTGVMYHHRILFDKYHPGVVFSVS</sequence>
<dbReference type="Proteomes" id="UP000188268">
    <property type="component" value="Unassembled WGS sequence"/>
</dbReference>
<name>A0A1R3JC32_COCAP</name>
<dbReference type="EMBL" id="AWWV01008204">
    <property type="protein sequence ID" value="OMO92392.1"/>
    <property type="molecule type" value="Genomic_DNA"/>
</dbReference>
<dbReference type="Gramene" id="OMO92392">
    <property type="protein sequence ID" value="OMO92392"/>
    <property type="gene ID" value="CCACVL1_06861"/>
</dbReference>
<accession>A0A1R3JC32</accession>
<gene>
    <name evidence="1" type="ORF">CCACVL1_06861</name>
</gene>
<evidence type="ECO:0000313" key="1">
    <source>
        <dbReference type="EMBL" id="OMO92392.1"/>
    </source>
</evidence>
<evidence type="ECO:0000313" key="2">
    <source>
        <dbReference type="Proteomes" id="UP000188268"/>
    </source>
</evidence>
<organism evidence="1 2">
    <name type="scientific">Corchorus capsularis</name>
    <name type="common">Jute</name>
    <dbReference type="NCBI Taxonomy" id="210143"/>
    <lineage>
        <taxon>Eukaryota</taxon>
        <taxon>Viridiplantae</taxon>
        <taxon>Streptophyta</taxon>
        <taxon>Embryophyta</taxon>
        <taxon>Tracheophyta</taxon>
        <taxon>Spermatophyta</taxon>
        <taxon>Magnoliopsida</taxon>
        <taxon>eudicotyledons</taxon>
        <taxon>Gunneridae</taxon>
        <taxon>Pentapetalae</taxon>
        <taxon>rosids</taxon>
        <taxon>malvids</taxon>
        <taxon>Malvales</taxon>
        <taxon>Malvaceae</taxon>
        <taxon>Grewioideae</taxon>
        <taxon>Apeibeae</taxon>
        <taxon>Corchorus</taxon>
    </lineage>
</organism>